<evidence type="ECO:0000259" key="2">
    <source>
        <dbReference type="PROSITE" id="PS50405"/>
    </source>
</evidence>
<name>A0AAV2VTU2_9VIBR</name>
<dbReference type="CDD" id="cd00299">
    <property type="entry name" value="GST_C_family"/>
    <property type="match status" value="1"/>
</dbReference>
<evidence type="ECO:0000313" key="3">
    <source>
        <dbReference type="EMBL" id="CCO48158.1"/>
    </source>
</evidence>
<gene>
    <name evidence="3" type="ORF">VIBNISOn1_450122</name>
</gene>
<dbReference type="PROSITE" id="PS50404">
    <property type="entry name" value="GST_NTER"/>
    <property type="match status" value="1"/>
</dbReference>
<dbReference type="Pfam" id="PF13409">
    <property type="entry name" value="GST_N_2"/>
    <property type="match status" value="1"/>
</dbReference>
<organism evidence="3 4">
    <name type="scientific">Vibrio nigripulchritudo SOn1</name>
    <dbReference type="NCBI Taxonomy" id="1238450"/>
    <lineage>
        <taxon>Bacteria</taxon>
        <taxon>Pseudomonadati</taxon>
        <taxon>Pseudomonadota</taxon>
        <taxon>Gammaproteobacteria</taxon>
        <taxon>Vibrionales</taxon>
        <taxon>Vibrionaceae</taxon>
        <taxon>Vibrio</taxon>
    </lineage>
</organism>
<dbReference type="GO" id="GO:0004364">
    <property type="term" value="F:glutathione transferase activity"/>
    <property type="evidence" value="ECO:0007669"/>
    <property type="project" value="UniProtKB-EC"/>
</dbReference>
<feature type="domain" description="GST N-terminal" evidence="1">
    <location>
        <begin position="4"/>
        <end position="83"/>
    </location>
</feature>
<dbReference type="Pfam" id="PF13410">
    <property type="entry name" value="GST_C_2"/>
    <property type="match status" value="1"/>
</dbReference>
<feature type="domain" description="GST C-terminal" evidence="2">
    <location>
        <begin position="87"/>
        <end position="205"/>
    </location>
</feature>
<dbReference type="PANTHER" id="PTHR43968:SF6">
    <property type="entry name" value="GLUTATHIONE S-TRANSFERASE OMEGA"/>
    <property type="match status" value="1"/>
</dbReference>
<dbReference type="Gene3D" id="1.20.1050.10">
    <property type="match status" value="1"/>
</dbReference>
<dbReference type="EC" id="2.5.1.18" evidence="3"/>
<reference evidence="3 4" key="1">
    <citation type="journal article" date="2013" name="ISME J.">
        <title>Comparative genomics of pathogenic lineages of Vibrio nigripulchritudo identifies virulence-associated traits.</title>
        <authorList>
            <person name="Goudenege D."/>
            <person name="Labreuche Y."/>
            <person name="Krin E."/>
            <person name="Ansquer D."/>
            <person name="Mangenot S."/>
            <person name="Calteau A."/>
            <person name="Medigue C."/>
            <person name="Mazel D."/>
            <person name="Polz M.F."/>
            <person name="Le Roux F."/>
        </authorList>
    </citation>
    <scope>NUCLEOTIDE SEQUENCE [LARGE SCALE GENOMIC DNA]</scope>
    <source>
        <strain evidence="3 4">SOn1</strain>
    </source>
</reference>
<dbReference type="InterPro" id="IPR040079">
    <property type="entry name" value="Glutathione_S-Trfase"/>
</dbReference>
<dbReference type="PANTHER" id="PTHR43968">
    <property type="match status" value="1"/>
</dbReference>
<dbReference type="Gene3D" id="3.40.30.10">
    <property type="entry name" value="Glutaredoxin"/>
    <property type="match status" value="1"/>
</dbReference>
<dbReference type="EMBL" id="CAOF01000137">
    <property type="protein sequence ID" value="CCO48158.1"/>
    <property type="molecule type" value="Genomic_DNA"/>
</dbReference>
<dbReference type="RefSeq" id="WP_022612730.1">
    <property type="nucleotide sequence ID" value="NZ_LK391965.1"/>
</dbReference>
<dbReference type="Proteomes" id="UP000018211">
    <property type="component" value="Unassembled WGS sequence"/>
</dbReference>
<dbReference type="AlphaFoldDB" id="A0AAV2VTU2"/>
<dbReference type="InterPro" id="IPR050983">
    <property type="entry name" value="GST_Omega/HSP26"/>
</dbReference>
<dbReference type="InterPro" id="IPR036249">
    <property type="entry name" value="Thioredoxin-like_sf"/>
</dbReference>
<proteinExistence type="predicted"/>
<dbReference type="SUPFAM" id="SSF52833">
    <property type="entry name" value="Thioredoxin-like"/>
    <property type="match status" value="1"/>
</dbReference>
<dbReference type="SFLD" id="SFLDS00019">
    <property type="entry name" value="Glutathione_Transferase_(cytos"/>
    <property type="match status" value="1"/>
</dbReference>
<evidence type="ECO:0000259" key="1">
    <source>
        <dbReference type="PROSITE" id="PS50404"/>
    </source>
</evidence>
<evidence type="ECO:0000313" key="4">
    <source>
        <dbReference type="Proteomes" id="UP000018211"/>
    </source>
</evidence>
<dbReference type="InterPro" id="IPR036282">
    <property type="entry name" value="Glutathione-S-Trfase_C_sf"/>
</dbReference>
<protein>
    <submittedName>
        <fullName evidence="3">Glutathione S-transferase</fullName>
        <ecNumber evidence="3">2.5.1.18</ecNumber>
    </submittedName>
</protein>
<dbReference type="PROSITE" id="PS50405">
    <property type="entry name" value="GST_CTER"/>
    <property type="match status" value="1"/>
</dbReference>
<keyword evidence="3" id="KW-0808">Transferase</keyword>
<dbReference type="GO" id="GO:0005737">
    <property type="term" value="C:cytoplasm"/>
    <property type="evidence" value="ECO:0007669"/>
    <property type="project" value="TreeGrafter"/>
</dbReference>
<dbReference type="SUPFAM" id="SSF47616">
    <property type="entry name" value="GST C-terminal domain-like"/>
    <property type="match status" value="1"/>
</dbReference>
<comment type="caution">
    <text evidence="3">The sequence shown here is derived from an EMBL/GenBank/DDBJ whole genome shotgun (WGS) entry which is preliminary data.</text>
</comment>
<sequence>MQTESLELISYKLCPYVQRSVITLLEKGIPFTRTDIDLSAKPDWFNALSPNGKVPLLRLDDEHIVFESAVICEFLNDSSGGTLLPDTPLARAKHRSWIEFASQTLNAIGQYYSAKDRATFNHARQQLRSRFETLEKVISGPYFSGTEFMLVDAAYAPVFRYFDVFEQRMSSDLFDGLEKVGQWREILATRSSVKEAVAKDFDSELIAFVMKKQSYLSGLLNSGDLEGT</sequence>
<dbReference type="SFLD" id="SFLDG00358">
    <property type="entry name" value="Main_(cytGST)"/>
    <property type="match status" value="1"/>
</dbReference>
<dbReference type="InterPro" id="IPR004045">
    <property type="entry name" value="Glutathione_S-Trfase_N"/>
</dbReference>
<accession>A0AAV2VTU2</accession>
<dbReference type="InterPro" id="IPR010987">
    <property type="entry name" value="Glutathione-S-Trfase_C-like"/>
</dbReference>